<dbReference type="RefSeq" id="WP_211290586.1">
    <property type="nucleotide sequence ID" value="NZ_CP022521.1"/>
</dbReference>
<sequence length="130" mass="13906">MTTVTGQDERVISSPPSRRPRRPCLLHQARIGPPVLAVVFGLTGAPPTDEAAESIVRIAPLLSFLRNVIVLPKPAMRARVFDVIATRLATIGGGSYLAPFPLCVGFASVTTVLPTLDTSWSPDCSWSSPR</sequence>
<protein>
    <submittedName>
        <fullName evidence="1">Uncharacterized protein</fullName>
    </submittedName>
</protein>
<dbReference type="EMBL" id="CP022521">
    <property type="protein sequence ID" value="ASO20176.1"/>
    <property type="molecule type" value="Genomic_DNA"/>
</dbReference>
<accession>A0A221W369</accession>
<reference evidence="1 2" key="1">
    <citation type="submission" date="2017-07" db="EMBL/GenBank/DDBJ databases">
        <title>Complete genome sequence of Actinoalloteichus hoggarensis DSM 45943, type strain of Actinoalloteichus hoggarensis.</title>
        <authorList>
            <person name="Ruckert C."/>
            <person name="Nouioui I."/>
            <person name="Willmese J."/>
            <person name="van Wezel G."/>
            <person name="Klenk H.-P."/>
            <person name="Kalinowski J."/>
            <person name="Zotchev S.B."/>
        </authorList>
    </citation>
    <scope>NUCLEOTIDE SEQUENCE [LARGE SCALE GENOMIC DNA]</scope>
    <source>
        <strain evidence="1 2">DSM 45943</strain>
    </source>
</reference>
<keyword evidence="2" id="KW-1185">Reference proteome</keyword>
<evidence type="ECO:0000313" key="1">
    <source>
        <dbReference type="EMBL" id="ASO20176.1"/>
    </source>
</evidence>
<gene>
    <name evidence="1" type="ORF">AHOG_12665</name>
</gene>
<proteinExistence type="predicted"/>
<organism evidence="1 2">
    <name type="scientific">Actinoalloteichus hoggarensis</name>
    <dbReference type="NCBI Taxonomy" id="1470176"/>
    <lineage>
        <taxon>Bacteria</taxon>
        <taxon>Bacillati</taxon>
        <taxon>Actinomycetota</taxon>
        <taxon>Actinomycetes</taxon>
        <taxon>Pseudonocardiales</taxon>
        <taxon>Pseudonocardiaceae</taxon>
        <taxon>Actinoalloteichus</taxon>
    </lineage>
</organism>
<dbReference type="Proteomes" id="UP000204221">
    <property type="component" value="Chromosome"/>
</dbReference>
<name>A0A221W369_9PSEU</name>
<dbReference type="AlphaFoldDB" id="A0A221W369"/>
<dbReference type="KEGG" id="ahg:AHOG_12665"/>
<evidence type="ECO:0000313" key="2">
    <source>
        <dbReference type="Proteomes" id="UP000204221"/>
    </source>
</evidence>